<name>A0A9P1CLF4_9DINO</name>
<evidence type="ECO:0000256" key="2">
    <source>
        <dbReference type="PROSITE-ProRule" id="PRU00708"/>
    </source>
</evidence>
<accession>A0A9P1CLF4</accession>
<organism evidence="3">
    <name type="scientific">Cladocopium goreaui</name>
    <dbReference type="NCBI Taxonomy" id="2562237"/>
    <lineage>
        <taxon>Eukaryota</taxon>
        <taxon>Sar</taxon>
        <taxon>Alveolata</taxon>
        <taxon>Dinophyceae</taxon>
        <taxon>Suessiales</taxon>
        <taxon>Symbiodiniaceae</taxon>
        <taxon>Cladocopium</taxon>
    </lineage>
</organism>
<sequence length="451" mass="48962">MDGHGLGHLKILLQTQRGLLQRRPKLVTSLLTDVFRSDAGIALRMLREGNVEANIFHHNAAISTCFIGHKWQDASQMLDTLLQTPVQANTVTFNTMQTVLDASGQWAMATLLLDLMGLSTVKPDPQSFNIVVSAFSRQVLWTRAAALLYETRQQHTPHDTVTVNSMLSALARGGRWLAASQLVMELPRAQVRLGILGQTAVLSAFVAWWAAMQELTESAARGFEFALTGLSAAISACEKGTAWRRAMSTFHTTAIAVQPDIICISAVTSALENCVRWQEAVWSLTIMHQSGHEVDNESCSAGIGACENACLWARSFVLLRHLLTSSLLPTIVTLNTAVLTCAQVARWQTALEITGGLKQTMLLADRNTFNAVLASFSSSGHWLHAVSLTNEMITAFHLPDEVSCDAAFAACKQASQASAALAFLHSVQCVGLSLLRTGSKKTTGRRPGRRV</sequence>
<comment type="caution">
    <text evidence="3">The sequence shown here is derived from an EMBL/GenBank/DDBJ whole genome shotgun (WGS) entry which is preliminary data.</text>
</comment>
<reference evidence="3" key="1">
    <citation type="submission" date="2022-10" db="EMBL/GenBank/DDBJ databases">
        <authorList>
            <person name="Chen Y."/>
            <person name="Dougan E. K."/>
            <person name="Chan C."/>
            <person name="Rhodes N."/>
            <person name="Thang M."/>
        </authorList>
    </citation>
    <scope>NUCLEOTIDE SEQUENCE</scope>
</reference>
<dbReference type="NCBIfam" id="TIGR00756">
    <property type="entry name" value="PPR"/>
    <property type="match status" value="1"/>
</dbReference>
<dbReference type="PANTHER" id="PTHR47936">
    <property type="entry name" value="PPR_LONG DOMAIN-CONTAINING PROTEIN"/>
    <property type="match status" value="1"/>
</dbReference>
<proteinExistence type="predicted"/>
<dbReference type="EMBL" id="CAMXCT010001802">
    <property type="protein sequence ID" value="CAI3993222.1"/>
    <property type="molecule type" value="Genomic_DNA"/>
</dbReference>
<gene>
    <name evidence="3" type="ORF">C1SCF055_LOCUS19992</name>
</gene>
<keyword evidence="6" id="KW-1185">Reference proteome</keyword>
<dbReference type="OrthoDB" id="10409053at2759"/>
<dbReference type="Proteomes" id="UP001152797">
    <property type="component" value="Unassembled WGS sequence"/>
</dbReference>
<reference evidence="4" key="2">
    <citation type="submission" date="2024-04" db="EMBL/GenBank/DDBJ databases">
        <authorList>
            <person name="Chen Y."/>
            <person name="Shah S."/>
            <person name="Dougan E. K."/>
            <person name="Thang M."/>
            <person name="Chan C."/>
        </authorList>
    </citation>
    <scope>NUCLEOTIDE SEQUENCE [LARGE SCALE GENOMIC DNA]</scope>
</reference>
<evidence type="ECO:0000313" key="6">
    <source>
        <dbReference type="Proteomes" id="UP001152797"/>
    </source>
</evidence>
<keyword evidence="1" id="KW-0677">Repeat</keyword>
<dbReference type="AlphaFoldDB" id="A0A9P1CLF4"/>
<evidence type="ECO:0000256" key="1">
    <source>
        <dbReference type="ARBA" id="ARBA00022737"/>
    </source>
</evidence>
<dbReference type="PROSITE" id="PS51375">
    <property type="entry name" value="PPR"/>
    <property type="match status" value="1"/>
</dbReference>
<dbReference type="EMBL" id="CAMXCT020001802">
    <property type="protein sequence ID" value="CAL1146597.1"/>
    <property type="molecule type" value="Genomic_DNA"/>
</dbReference>
<dbReference type="InterPro" id="IPR002885">
    <property type="entry name" value="PPR_rpt"/>
</dbReference>
<evidence type="ECO:0000313" key="4">
    <source>
        <dbReference type="EMBL" id="CAL1146597.1"/>
    </source>
</evidence>
<evidence type="ECO:0000313" key="5">
    <source>
        <dbReference type="EMBL" id="CAL4780534.1"/>
    </source>
</evidence>
<feature type="repeat" description="PPR" evidence="2">
    <location>
        <begin position="159"/>
        <end position="193"/>
    </location>
</feature>
<dbReference type="Gene3D" id="1.25.40.10">
    <property type="entry name" value="Tetratricopeptide repeat domain"/>
    <property type="match status" value="3"/>
</dbReference>
<protein>
    <submittedName>
        <fullName evidence="5">Pentatricopeptide repeat-containing protein At1g09900</fullName>
    </submittedName>
</protein>
<dbReference type="PANTHER" id="PTHR47936:SF1">
    <property type="entry name" value="PENTATRICOPEPTIDE REPEAT-CONTAINING PROTEIN GUN1, CHLOROPLASTIC"/>
    <property type="match status" value="1"/>
</dbReference>
<dbReference type="Pfam" id="PF01535">
    <property type="entry name" value="PPR"/>
    <property type="match status" value="2"/>
</dbReference>
<dbReference type="EMBL" id="CAMXCT030001802">
    <property type="protein sequence ID" value="CAL4780534.1"/>
    <property type="molecule type" value="Genomic_DNA"/>
</dbReference>
<dbReference type="InterPro" id="IPR011990">
    <property type="entry name" value="TPR-like_helical_dom_sf"/>
</dbReference>
<evidence type="ECO:0000313" key="3">
    <source>
        <dbReference type="EMBL" id="CAI3993222.1"/>
    </source>
</evidence>